<gene>
    <name evidence="2" type="ORF">SSFG_07254</name>
</gene>
<name>D6A8N5_STRV1</name>
<organism evidence="2 3">
    <name type="scientific">Streptomyces viridosporus (strain ATCC 14672 / DSM 40746 / JCM 4963 / KCTC 9882 / NRRL B-12104 / FH 1290)</name>
    <name type="common">Streptomyces ghanaensis</name>
    <dbReference type="NCBI Taxonomy" id="566461"/>
    <lineage>
        <taxon>Bacteria</taxon>
        <taxon>Bacillati</taxon>
        <taxon>Actinomycetota</taxon>
        <taxon>Actinomycetes</taxon>
        <taxon>Kitasatosporales</taxon>
        <taxon>Streptomycetaceae</taxon>
        <taxon>Streptomyces</taxon>
    </lineage>
</organism>
<dbReference type="EMBL" id="DS999641">
    <property type="protein sequence ID" value="EFE72018.2"/>
    <property type="molecule type" value="Genomic_DNA"/>
</dbReference>
<sequence length="75" mass="8092">MRYTLATKLENELVEAADEEQLNKTIARYDRASTRADDMTRVGDGTARLVPDGVPSASRARPDSAVMPGAGVRAE</sequence>
<proteinExistence type="predicted"/>
<accession>D6A8N5</accession>
<evidence type="ECO:0000313" key="2">
    <source>
        <dbReference type="EMBL" id="EFE72018.2"/>
    </source>
</evidence>
<evidence type="ECO:0000256" key="1">
    <source>
        <dbReference type="SAM" id="MobiDB-lite"/>
    </source>
</evidence>
<evidence type="ECO:0000313" key="3">
    <source>
        <dbReference type="Proteomes" id="UP000003824"/>
    </source>
</evidence>
<dbReference type="Proteomes" id="UP000003824">
    <property type="component" value="Unassembled WGS sequence"/>
</dbReference>
<dbReference type="AlphaFoldDB" id="D6A8N5"/>
<protein>
    <submittedName>
        <fullName evidence="2">Predicted protein</fullName>
    </submittedName>
</protein>
<reference evidence="3" key="1">
    <citation type="submission" date="2008-12" db="EMBL/GenBank/DDBJ databases">
        <title>Annotation of Streptomyces ghanaensis ATCC 14672.</title>
        <authorList>
            <consortium name="The Broad Institute Genome Sequencing Platform"/>
            <consortium name="Broad Institute Microbial Sequencing Center"/>
            <person name="Fischbach M."/>
            <person name="Ward D."/>
            <person name="Young S."/>
            <person name="Kodira C.D."/>
            <person name="Zeng Q."/>
            <person name="Koehrsen M."/>
            <person name="Godfrey P."/>
            <person name="Alvarado L."/>
            <person name="Berlin A.M."/>
            <person name="Borenstein D."/>
            <person name="Chen Z."/>
            <person name="Engels R."/>
            <person name="Freedman E."/>
            <person name="Gellesch M."/>
            <person name="Goldberg J."/>
            <person name="Griggs A."/>
            <person name="Gujja S."/>
            <person name="Heiman D.I."/>
            <person name="Hepburn T.A."/>
            <person name="Howarth C."/>
            <person name="Jen D."/>
            <person name="Larson L."/>
            <person name="Lewis B."/>
            <person name="Mehta T."/>
            <person name="Park D."/>
            <person name="Pearson M."/>
            <person name="Roberts A."/>
            <person name="Saif S."/>
            <person name="Shea T.D."/>
            <person name="Shenoy N."/>
            <person name="Sisk P."/>
            <person name="Stolte C."/>
            <person name="Sykes S.N."/>
            <person name="Walk T."/>
            <person name="White J."/>
            <person name="Yandava C."/>
            <person name="Straight P."/>
            <person name="Clardy J."/>
            <person name="Hung D."/>
            <person name="Kolter R."/>
            <person name="Mekalanos J."/>
            <person name="Walker S."/>
            <person name="Walsh C.T."/>
            <person name="Wieland B.L.C."/>
            <person name="Ilzarbe M."/>
            <person name="Galagan J."/>
            <person name="Nusbaum C."/>
            <person name="Birren B."/>
        </authorList>
    </citation>
    <scope>NUCLEOTIDE SEQUENCE [LARGE SCALE GENOMIC DNA]</scope>
    <source>
        <strain evidence="3">ATCC 14672 / DSM 40746 / JCM 4963 / KCTC 9882 / NRRL B-12104 / FH 1290</strain>
    </source>
</reference>
<feature type="region of interest" description="Disordered" evidence="1">
    <location>
        <begin position="37"/>
        <end position="75"/>
    </location>
</feature>